<keyword evidence="2" id="KW-1185">Reference proteome</keyword>
<accession>A0A9V1GJY4</accession>
<dbReference type="CTD" id="101640677"/>
<protein>
    <submittedName>
        <fullName evidence="3">Uncharacterized protein C16orf90 homolog isoform X1</fullName>
    </submittedName>
</protein>
<reference evidence="3" key="1">
    <citation type="submission" date="2025-08" db="UniProtKB">
        <authorList>
            <consortium name="RefSeq"/>
        </authorList>
    </citation>
    <scope>IDENTIFICATION</scope>
    <source>
        <tissue evidence="3">Whole blood</tissue>
    </source>
</reference>
<proteinExistence type="predicted"/>
<evidence type="ECO:0000256" key="1">
    <source>
        <dbReference type="SAM" id="MobiDB-lite"/>
    </source>
</evidence>
<dbReference type="Proteomes" id="UP001165780">
    <property type="component" value="Unplaced"/>
</dbReference>
<dbReference type="PANTHER" id="PTHR37334:SF1">
    <property type="entry name" value="RGD1561796"/>
    <property type="match status" value="1"/>
</dbReference>
<evidence type="ECO:0000313" key="2">
    <source>
        <dbReference type="Proteomes" id="UP001165780"/>
    </source>
</evidence>
<dbReference type="KEGG" id="ppad:109278240"/>
<organism evidence="2 3">
    <name type="scientific">Panthera pardus</name>
    <name type="common">Leopard</name>
    <name type="synonym">Felis pardus</name>
    <dbReference type="NCBI Taxonomy" id="9691"/>
    <lineage>
        <taxon>Eukaryota</taxon>
        <taxon>Metazoa</taxon>
        <taxon>Chordata</taxon>
        <taxon>Craniata</taxon>
        <taxon>Vertebrata</taxon>
        <taxon>Euteleostomi</taxon>
        <taxon>Mammalia</taxon>
        <taxon>Eutheria</taxon>
        <taxon>Laurasiatheria</taxon>
        <taxon>Carnivora</taxon>
        <taxon>Feliformia</taxon>
        <taxon>Felidae</taxon>
        <taxon>Pantherinae</taxon>
        <taxon>Panthera</taxon>
    </lineage>
</organism>
<feature type="region of interest" description="Disordered" evidence="1">
    <location>
        <begin position="79"/>
        <end position="101"/>
    </location>
</feature>
<sequence length="302" mass="32512">MSKLTPQEVTEGVTLRPSRPESVLCGLSQTRRSGTSSRIPPPSLALHPPFPYPGASRSPKLGGPGRLGVFRLTSQSRLPRETCRPRQGRAEPCCTGGPAAPPPPRWPSMEALVCAFSELRIREDAVSWARGHPSHPDTPPNIYEGGLGAQQQCPGAQGSKPKNFRLRHLRGLGLYLPSHMQPAGQGESHWLGQLMARGCLPPPEGMAWPLDLPHGTLGPGDSHRSVLLETQVPGDSLENPGEAGLGQEGKTQRRVCWGLRWTQMGPSSLPRFLGSCPSSAFNEGPWTTSSPPPHPQLQFACL</sequence>
<dbReference type="PANTHER" id="PTHR37334">
    <property type="entry name" value="RGD1561796"/>
    <property type="match status" value="1"/>
</dbReference>
<evidence type="ECO:0000313" key="3">
    <source>
        <dbReference type="RefSeq" id="XP_019323955.2"/>
    </source>
</evidence>
<feature type="region of interest" description="Disordered" evidence="1">
    <location>
        <begin position="282"/>
        <end position="302"/>
    </location>
</feature>
<gene>
    <name evidence="3" type="primary">CUNH16orf90</name>
</gene>
<name>A0A9V1GJY4_PANPR</name>
<dbReference type="InterPro" id="IPR027978">
    <property type="entry name" value="DUF4644"/>
</dbReference>
<dbReference type="AlphaFoldDB" id="A0A9V1GJY4"/>
<feature type="region of interest" description="Disordered" evidence="1">
    <location>
        <begin position="1"/>
        <end position="67"/>
    </location>
</feature>
<feature type="compositionally biased region" description="Polar residues" evidence="1">
    <location>
        <begin position="27"/>
        <end position="38"/>
    </location>
</feature>
<dbReference type="GeneID" id="109278240"/>
<dbReference type="Pfam" id="PF15486">
    <property type="entry name" value="DUF4644"/>
    <property type="match status" value="1"/>
</dbReference>
<feature type="compositionally biased region" description="Pro residues" evidence="1">
    <location>
        <begin position="39"/>
        <end position="52"/>
    </location>
</feature>
<dbReference type="RefSeq" id="XP_019323955.2">
    <property type="nucleotide sequence ID" value="XM_019468410.2"/>
</dbReference>